<feature type="signal peptide" evidence="3">
    <location>
        <begin position="1"/>
        <end position="19"/>
    </location>
</feature>
<feature type="domain" description="Signal transduction histidine kinase internal region" evidence="4">
    <location>
        <begin position="487"/>
        <end position="565"/>
    </location>
</feature>
<dbReference type="Proteomes" id="UP000316778">
    <property type="component" value="Unassembled WGS sequence"/>
</dbReference>
<dbReference type="InterPro" id="IPR019734">
    <property type="entry name" value="TPR_rpt"/>
</dbReference>
<feature type="repeat" description="TPR" evidence="1">
    <location>
        <begin position="241"/>
        <end position="274"/>
    </location>
</feature>
<feature type="transmembrane region" description="Helical" evidence="2">
    <location>
        <begin position="445"/>
        <end position="464"/>
    </location>
</feature>
<dbReference type="SUPFAM" id="SSF48452">
    <property type="entry name" value="TPR-like"/>
    <property type="match status" value="2"/>
</dbReference>
<dbReference type="SMART" id="SM00028">
    <property type="entry name" value="TPR"/>
    <property type="match status" value="4"/>
</dbReference>
<dbReference type="Gene3D" id="3.30.565.10">
    <property type="entry name" value="Histidine kinase-like ATPase, C-terminal domain"/>
    <property type="match status" value="1"/>
</dbReference>
<evidence type="ECO:0000313" key="5">
    <source>
        <dbReference type="EMBL" id="TWI81992.1"/>
    </source>
</evidence>
<protein>
    <submittedName>
        <fullName evidence="5">Tetratricopeptide repeat protein</fullName>
    </submittedName>
</protein>
<gene>
    <name evidence="5" type="ORF">LX66_5308</name>
</gene>
<reference evidence="5 6" key="1">
    <citation type="journal article" date="2013" name="Stand. Genomic Sci.">
        <title>Genomic Encyclopedia of Type Strains, Phase I: The one thousand microbial genomes (KMG-I) project.</title>
        <authorList>
            <person name="Kyrpides N.C."/>
            <person name="Woyke T."/>
            <person name="Eisen J.A."/>
            <person name="Garrity G."/>
            <person name="Lilburn T.G."/>
            <person name="Beck B.J."/>
            <person name="Whitman W.B."/>
            <person name="Hugenholtz P."/>
            <person name="Klenk H.P."/>
        </authorList>
    </citation>
    <scope>NUCLEOTIDE SEQUENCE [LARGE SCALE GENOMIC DNA]</scope>
    <source>
        <strain evidence="5 6">DSM 13484</strain>
    </source>
</reference>
<sequence>MPYLSFLLCLLISFSGVYAQQAVTDSLEGRLQQPGLPDSQRLALLTDLAYYYASSHPATGLQYAEKAIRLASQRYQFRPLATAFNYKALNYQRMGRDSLAITWYEKAIALARKGKYVTSEISAMHNLSILYCDRGNYSQALSIRQRVNTLLAGQDDKRRLSLSLNSTGAIYLQLADYPRALRYFQQARQAAPAAGNTAAALTALENIGLVYKKMGQPDKALQYYGEALEGYGPEGSNIARSNLQANMATLYDEQGRHKEALSLFRQALATDRQAGYSRGIARNLTGMGTAYSAMQQYGAAFNCFRMADSILLQAPDANARCALYATWAAAIMHCPDTALAAAGYNRNGRTEAAYALAGKALAYARDSRLKEREMQLTGFLADIRQGQHQYRQALELHRQYVQLRDTVLGEDSKIAFLKQEMQFEADKKELQHQLALQQQKSRQHITLAAAALLLLAGGGAFFIYKKRRDYRQARSELLLKAAISESEMKVLRLQMNPHFIFNSLNAISRYLLNHDTRQADYYLSKFARLMRSILEFSGEKLIPLKDELETLSLYVQLEQMRMVRKFDYIVAVDPQLATGHTFIPPLIFQPFVENSIWHGLSRSATAGYVRLQITAKGDVLCCSIEDNGAGRQVKENPGRRSYGLQITRERLRLLNSERENGHAALLVYDLEPGVGVQLTLPLITEES</sequence>
<dbReference type="Pfam" id="PF13424">
    <property type="entry name" value="TPR_12"/>
    <property type="match status" value="2"/>
</dbReference>
<dbReference type="RefSeq" id="WP_145719069.1">
    <property type="nucleotide sequence ID" value="NZ_BAAAFY010000003.1"/>
</dbReference>
<dbReference type="GO" id="GO:0016020">
    <property type="term" value="C:membrane"/>
    <property type="evidence" value="ECO:0007669"/>
    <property type="project" value="InterPro"/>
</dbReference>
<proteinExistence type="predicted"/>
<keyword evidence="2" id="KW-0472">Membrane</keyword>
<dbReference type="InterPro" id="IPR036890">
    <property type="entry name" value="HATPase_C_sf"/>
</dbReference>
<dbReference type="OrthoDB" id="607947at2"/>
<dbReference type="SUPFAM" id="SSF55874">
    <property type="entry name" value="ATPase domain of HSP90 chaperone/DNA topoisomerase II/histidine kinase"/>
    <property type="match status" value="1"/>
</dbReference>
<keyword evidence="2" id="KW-1133">Transmembrane helix</keyword>
<dbReference type="PROSITE" id="PS50005">
    <property type="entry name" value="TPR"/>
    <property type="match status" value="3"/>
</dbReference>
<dbReference type="InterPro" id="IPR010559">
    <property type="entry name" value="Sig_transdc_His_kin_internal"/>
</dbReference>
<dbReference type="Gene3D" id="1.25.40.10">
    <property type="entry name" value="Tetratricopeptide repeat domain"/>
    <property type="match status" value="3"/>
</dbReference>
<evidence type="ECO:0000313" key="6">
    <source>
        <dbReference type="Proteomes" id="UP000316778"/>
    </source>
</evidence>
<dbReference type="EMBL" id="VLLG01000007">
    <property type="protein sequence ID" value="TWI81992.1"/>
    <property type="molecule type" value="Genomic_DNA"/>
</dbReference>
<dbReference type="Pfam" id="PF06580">
    <property type="entry name" value="His_kinase"/>
    <property type="match status" value="1"/>
</dbReference>
<feature type="repeat" description="TPR" evidence="1">
    <location>
        <begin position="161"/>
        <end position="194"/>
    </location>
</feature>
<dbReference type="AlphaFoldDB" id="A0A562SL91"/>
<keyword evidence="3" id="KW-0732">Signal</keyword>
<evidence type="ECO:0000256" key="3">
    <source>
        <dbReference type="SAM" id="SignalP"/>
    </source>
</evidence>
<dbReference type="GO" id="GO:0000155">
    <property type="term" value="F:phosphorelay sensor kinase activity"/>
    <property type="evidence" value="ECO:0007669"/>
    <property type="project" value="InterPro"/>
</dbReference>
<comment type="caution">
    <text evidence="5">The sequence shown here is derived from an EMBL/GenBank/DDBJ whole genome shotgun (WGS) entry which is preliminary data.</text>
</comment>
<evidence type="ECO:0000256" key="2">
    <source>
        <dbReference type="SAM" id="Phobius"/>
    </source>
</evidence>
<dbReference type="InterPro" id="IPR011990">
    <property type="entry name" value="TPR-like_helical_dom_sf"/>
</dbReference>
<keyword evidence="6" id="KW-1185">Reference proteome</keyword>
<keyword evidence="2" id="KW-0812">Transmembrane</keyword>
<evidence type="ECO:0000256" key="1">
    <source>
        <dbReference type="PROSITE-ProRule" id="PRU00339"/>
    </source>
</evidence>
<dbReference type="PANTHER" id="PTHR34220">
    <property type="entry name" value="SENSOR HISTIDINE KINASE YPDA"/>
    <property type="match status" value="1"/>
</dbReference>
<feature type="chain" id="PRO_5021702394" evidence="3">
    <location>
        <begin position="20"/>
        <end position="687"/>
    </location>
</feature>
<feature type="repeat" description="TPR" evidence="1">
    <location>
        <begin position="201"/>
        <end position="234"/>
    </location>
</feature>
<dbReference type="InterPro" id="IPR050640">
    <property type="entry name" value="Bact_2-comp_sensor_kinase"/>
</dbReference>
<evidence type="ECO:0000259" key="4">
    <source>
        <dbReference type="Pfam" id="PF06580"/>
    </source>
</evidence>
<organism evidence="5 6">
    <name type="scientific">Chitinophaga japonensis</name>
    <name type="common">Flexibacter japonensis</name>
    <dbReference type="NCBI Taxonomy" id="104662"/>
    <lineage>
        <taxon>Bacteria</taxon>
        <taxon>Pseudomonadati</taxon>
        <taxon>Bacteroidota</taxon>
        <taxon>Chitinophagia</taxon>
        <taxon>Chitinophagales</taxon>
        <taxon>Chitinophagaceae</taxon>
        <taxon>Chitinophaga</taxon>
    </lineage>
</organism>
<keyword evidence="1" id="KW-0802">TPR repeat</keyword>
<dbReference type="PANTHER" id="PTHR34220:SF7">
    <property type="entry name" value="SENSOR HISTIDINE KINASE YPDA"/>
    <property type="match status" value="1"/>
</dbReference>
<accession>A0A562SL91</accession>
<name>A0A562SL91_CHIJA</name>